<evidence type="ECO:0000256" key="2">
    <source>
        <dbReference type="ARBA" id="ARBA00022603"/>
    </source>
</evidence>
<dbReference type="Gene3D" id="3.20.100.10">
    <property type="entry name" value="mRNA triphosphatase Cet1-like"/>
    <property type="match status" value="1"/>
</dbReference>
<protein>
    <recommendedName>
        <fullName evidence="12">mRNA cap 0 methyltransferase domain-containing protein</fullName>
    </recommendedName>
</protein>
<evidence type="ECO:0000256" key="4">
    <source>
        <dbReference type="ARBA" id="ARBA00022679"/>
    </source>
</evidence>
<evidence type="ECO:0000259" key="12">
    <source>
        <dbReference type="PROSITE" id="PS51562"/>
    </source>
</evidence>
<dbReference type="SUPFAM" id="SSF55154">
    <property type="entry name" value="CYTH-like phosphatases"/>
    <property type="match status" value="1"/>
</dbReference>
<reference evidence="13" key="1">
    <citation type="journal article" date="2020" name="Nature">
        <title>Giant virus diversity and host interactions through global metagenomics.</title>
        <authorList>
            <person name="Schulz F."/>
            <person name="Roux S."/>
            <person name="Paez-Espino D."/>
            <person name="Jungbluth S."/>
            <person name="Walsh D.A."/>
            <person name="Denef V.J."/>
            <person name="McMahon K.D."/>
            <person name="Konstantinidis K.T."/>
            <person name="Eloe-Fadrosh E.A."/>
            <person name="Kyrpides N.C."/>
            <person name="Woyke T."/>
        </authorList>
    </citation>
    <scope>NUCLEOTIDE SEQUENCE</scope>
    <source>
        <strain evidence="13">GVMAG-M-3300025572-1</strain>
    </source>
</reference>
<dbReference type="InterPro" id="IPR012340">
    <property type="entry name" value="NA-bd_OB-fold"/>
</dbReference>
<feature type="domain" description="MRNA cap 0 methyltransferase" evidence="12">
    <location>
        <begin position="666"/>
        <end position="920"/>
    </location>
</feature>
<dbReference type="PANTHER" id="PTHR12189">
    <property type="entry name" value="MRNA GUANINE-7- METHYLTRANSFERASE"/>
    <property type="match status" value="1"/>
</dbReference>
<dbReference type="GO" id="GO:0004651">
    <property type="term" value="F:polynucleotide 5'-phosphatase activity"/>
    <property type="evidence" value="ECO:0007669"/>
    <property type="project" value="InterPro"/>
</dbReference>
<dbReference type="GO" id="GO:0003723">
    <property type="term" value="F:RNA binding"/>
    <property type="evidence" value="ECO:0007669"/>
    <property type="project" value="UniProtKB-KW"/>
</dbReference>
<feature type="region of interest" description="Disordered" evidence="11">
    <location>
        <begin position="1"/>
        <end position="20"/>
    </location>
</feature>
<dbReference type="InterPro" id="IPR039753">
    <property type="entry name" value="RG7MT1"/>
</dbReference>
<accession>A0A6C0IX43</accession>
<dbReference type="Gene3D" id="2.40.50.140">
    <property type="entry name" value="Nucleic acid-binding proteins"/>
    <property type="match status" value="1"/>
</dbReference>
<keyword evidence="4" id="KW-0808">Transferase</keyword>
<dbReference type="PANTHER" id="PTHR12189:SF2">
    <property type="entry name" value="MRNA CAP GUANINE-N7 METHYLTRANSFERASE"/>
    <property type="match status" value="1"/>
</dbReference>
<dbReference type="UniPathway" id="UPA00922"/>
<dbReference type="AlphaFoldDB" id="A0A6C0IX43"/>
<dbReference type="InterPro" id="IPR033469">
    <property type="entry name" value="CYTH-like_dom_sf"/>
</dbReference>
<proteinExistence type="predicted"/>
<dbReference type="Gene3D" id="3.30.470.30">
    <property type="entry name" value="DNA ligase/mRNA capping enzyme"/>
    <property type="match status" value="1"/>
</dbReference>
<dbReference type="InterPro" id="IPR001339">
    <property type="entry name" value="mRNA_cap_enzyme_adenylation"/>
</dbReference>
<dbReference type="GO" id="GO:0005634">
    <property type="term" value="C:nucleus"/>
    <property type="evidence" value="ECO:0007669"/>
    <property type="project" value="TreeGrafter"/>
</dbReference>
<keyword evidence="8" id="KW-0694">RNA-binding</keyword>
<evidence type="ECO:0000256" key="9">
    <source>
        <dbReference type="ARBA" id="ARBA00023134"/>
    </source>
</evidence>
<dbReference type="GO" id="GO:0140818">
    <property type="term" value="F:mRNA 5'-triphosphate monophosphatase activity"/>
    <property type="evidence" value="ECO:0007669"/>
    <property type="project" value="UniProtKB-EC"/>
</dbReference>
<evidence type="ECO:0000256" key="10">
    <source>
        <dbReference type="ARBA" id="ARBA00047740"/>
    </source>
</evidence>
<dbReference type="Gene3D" id="3.40.50.150">
    <property type="entry name" value="Vaccinia Virus protein VP39"/>
    <property type="match status" value="1"/>
</dbReference>
<dbReference type="CDD" id="cd02440">
    <property type="entry name" value="AdoMet_MTases"/>
    <property type="match status" value="1"/>
</dbReference>
<dbReference type="SUPFAM" id="SSF56091">
    <property type="entry name" value="DNA ligase/mRNA capping enzyme, catalytic domain"/>
    <property type="match status" value="1"/>
</dbReference>
<dbReference type="Pfam" id="PF01331">
    <property type="entry name" value="mRNA_cap_enzyme"/>
    <property type="match status" value="1"/>
</dbReference>
<name>A0A6C0IX43_9ZZZZ</name>
<dbReference type="InterPro" id="IPR004971">
    <property type="entry name" value="mRNA_G-N7_MeTrfase_dom"/>
</dbReference>
<dbReference type="SUPFAM" id="SSF53335">
    <property type="entry name" value="S-adenosyl-L-methionine-dependent methyltransferases"/>
    <property type="match status" value="1"/>
</dbReference>
<comment type="catalytic activity">
    <reaction evidence="10">
        <text>a 5'-end triphospho-ribonucleoside in mRNA + H2O = a 5'-end diphospho-ribonucleoside in mRNA + phosphate + H(+)</text>
        <dbReference type="Rhea" id="RHEA:67004"/>
        <dbReference type="Rhea" id="RHEA-COMP:17164"/>
        <dbReference type="Rhea" id="RHEA-COMP:17165"/>
        <dbReference type="ChEBI" id="CHEBI:15377"/>
        <dbReference type="ChEBI" id="CHEBI:15378"/>
        <dbReference type="ChEBI" id="CHEBI:43474"/>
        <dbReference type="ChEBI" id="CHEBI:167616"/>
        <dbReference type="ChEBI" id="CHEBI:167618"/>
        <dbReference type="EC" id="3.6.1.74"/>
    </reaction>
    <physiologicalReaction direction="left-to-right" evidence="10">
        <dbReference type="Rhea" id="RHEA:67005"/>
    </physiologicalReaction>
</comment>
<keyword evidence="6" id="KW-0547">Nucleotide-binding</keyword>
<evidence type="ECO:0000313" key="13">
    <source>
        <dbReference type="EMBL" id="QHT97871.1"/>
    </source>
</evidence>
<evidence type="ECO:0000256" key="7">
    <source>
        <dbReference type="ARBA" id="ARBA00022801"/>
    </source>
</evidence>
<keyword evidence="2" id="KW-0489">Methyltransferase</keyword>
<dbReference type="GO" id="GO:0005524">
    <property type="term" value="F:ATP binding"/>
    <property type="evidence" value="ECO:0007669"/>
    <property type="project" value="InterPro"/>
</dbReference>
<dbReference type="Pfam" id="PF03291">
    <property type="entry name" value="mRNA_G-N7_MeTrfase"/>
    <property type="match status" value="1"/>
</dbReference>
<dbReference type="GO" id="GO:0005525">
    <property type="term" value="F:GTP binding"/>
    <property type="evidence" value="ECO:0007669"/>
    <property type="project" value="UniProtKB-KW"/>
</dbReference>
<evidence type="ECO:0000256" key="8">
    <source>
        <dbReference type="ARBA" id="ARBA00022884"/>
    </source>
</evidence>
<dbReference type="SUPFAM" id="SSF50249">
    <property type="entry name" value="Nucleic acid-binding proteins"/>
    <property type="match status" value="1"/>
</dbReference>
<evidence type="ECO:0000256" key="1">
    <source>
        <dbReference type="ARBA" id="ARBA00005129"/>
    </source>
</evidence>
<dbReference type="InterPro" id="IPR029063">
    <property type="entry name" value="SAM-dependent_MTases_sf"/>
</dbReference>
<evidence type="ECO:0000256" key="11">
    <source>
        <dbReference type="SAM" id="MobiDB-lite"/>
    </source>
</evidence>
<keyword evidence="7" id="KW-0378">Hydrolase</keyword>
<dbReference type="EMBL" id="MN740283">
    <property type="protein sequence ID" value="QHT97871.1"/>
    <property type="molecule type" value="Genomic_DNA"/>
</dbReference>
<dbReference type="InterPro" id="IPR037009">
    <property type="entry name" value="mRNA_triPase_Cet1_sf"/>
</dbReference>
<keyword evidence="9" id="KW-0342">GTP-binding</keyword>
<keyword evidence="5" id="KW-0949">S-adenosyl-L-methionine</keyword>
<feature type="region of interest" description="Disordered" evidence="11">
    <location>
        <begin position="923"/>
        <end position="942"/>
    </location>
</feature>
<dbReference type="GO" id="GO:0004482">
    <property type="term" value="F:mRNA 5'-cap (guanine-N7-)-methyltransferase activity"/>
    <property type="evidence" value="ECO:0007669"/>
    <property type="project" value="InterPro"/>
</dbReference>
<keyword evidence="3" id="KW-0507">mRNA processing</keyword>
<organism evidence="13">
    <name type="scientific">viral metagenome</name>
    <dbReference type="NCBI Taxonomy" id="1070528"/>
    <lineage>
        <taxon>unclassified sequences</taxon>
        <taxon>metagenomes</taxon>
        <taxon>organismal metagenomes</taxon>
    </lineage>
</organism>
<sequence length="1072" mass="121784">MSKGTSASPRENQRPSNQLVGQSQLQNITALLDRLVLQDTTDAAIEIEARFGEYTGGNFVSGVNARTFARLRDAILRQNPQAVQFGGRYTITRTRDDIYRDLGQNDRERFTTTFDSAGAPQQRYRLIKTRINNFDFPDHFFRIGVSREQSDQTPPPAGRPKLSRDKVRWSVEWSGRNLMLELQQPVPERRFRLDLTEVTTYYPEGGNPLRANTVYEVEIEILSPKRENLIHFPKAIQDVLRHVLGTILIYTAEEKMQVIANFNAALGSVNPRPGEIDVRLISQARNLKARDLVEGGIVPKTNAGVRYTVTIKADGTRRFLFIDRTGVFLIGAPSDVMMLMGPDYANRLQTWFGTIIEGELIPRENLSPDAPREFRRLLVYFLMYDTLSISKKGEQGYIPDTSVQSWSHMRRLEYVERFERVARGLAYVQGTSNFKQGAMLFTQKPFHQFKNVEEFYRMVQLTLDTTYNFLTDGIIFTPDNYPYDPAVSELPLLDRKLTRRPDIVKWKPLDQLTIDFEIRHIAVFPTPEQPWTGPGIELLSGVSSRWDSRRINSLDRIYRDQLHRGFSGSRIVFQGSSSHPFNASTDLVMNDLLRSAPNGTIVEFRWTPVLGDRLPGTSTDVPEGTRGQLEAIRIRSDKIYPNNLDVALDVWEDIHSPLSLEVMRGTRFGLVFRYHNREKWSLFNAVGQATRGKSPKVLLDIGSGRGGDVYKWVESGFTHVICVEPSEENRIELQRRLTEASIKALIVPTVGQDVEQIIQAVESFSPTRNVHAISYMLSLSFFFDKPASVASIVEIANRTLVEGGHFIAFTIDGKYVRQYFNNPQNYVNYNNVRRSRFQMIQFEMRPPLPNIPVENIYIDIPGTIVRQQTEYLTDLQELKHLLESIGLTLVAESRADKERFMTQEELVFSSFFSSILYRRTRSRQPVRPDAQTTSLTRPPRVVSPAIPTPITYEMASSLLQSGQITNFRISPDQTGAGPGNTRIILVSQPGQEYEVIASYNQATNSLSRPVLTYEAAVAAIQGGQVVNSQVDPQNQQGLLQGNTRITLTLADGRKFDLVARYDQATNNIFPPI</sequence>
<evidence type="ECO:0000256" key="5">
    <source>
        <dbReference type="ARBA" id="ARBA00022691"/>
    </source>
</evidence>
<dbReference type="PROSITE" id="PS51562">
    <property type="entry name" value="RNA_CAP0_MT"/>
    <property type="match status" value="1"/>
</dbReference>
<comment type="pathway">
    <text evidence="1">mRNA processing; mRNA capping.</text>
</comment>
<evidence type="ECO:0000256" key="6">
    <source>
        <dbReference type="ARBA" id="ARBA00022741"/>
    </source>
</evidence>
<dbReference type="GO" id="GO:0004484">
    <property type="term" value="F:mRNA guanylyltransferase activity"/>
    <property type="evidence" value="ECO:0007669"/>
    <property type="project" value="InterPro"/>
</dbReference>
<evidence type="ECO:0000256" key="3">
    <source>
        <dbReference type="ARBA" id="ARBA00022664"/>
    </source>
</evidence>